<feature type="signal peptide" evidence="4">
    <location>
        <begin position="1"/>
        <end position="24"/>
    </location>
</feature>
<dbReference type="RefSeq" id="WP_215434201.1">
    <property type="nucleotide sequence ID" value="NZ_AP025943.1"/>
</dbReference>
<gene>
    <name evidence="5" type="ORF">Abiwalacus_12150</name>
</gene>
<dbReference type="PANTHER" id="PTHR30097:SF4">
    <property type="entry name" value="SLR6042 PROTEIN"/>
    <property type="match status" value="1"/>
</dbReference>
<keyword evidence="2" id="KW-0175">Coiled coil</keyword>
<feature type="compositionally biased region" description="Basic and acidic residues" evidence="3">
    <location>
        <begin position="76"/>
        <end position="96"/>
    </location>
</feature>
<dbReference type="PANTHER" id="PTHR30097">
    <property type="entry name" value="CATION EFFLUX SYSTEM PROTEIN CUSB"/>
    <property type="match status" value="1"/>
</dbReference>
<evidence type="ECO:0000256" key="1">
    <source>
        <dbReference type="ARBA" id="ARBA00022448"/>
    </source>
</evidence>
<keyword evidence="1" id="KW-0813">Transport</keyword>
<evidence type="ECO:0000313" key="5">
    <source>
        <dbReference type="EMBL" id="BDL43641.1"/>
    </source>
</evidence>
<sequence length="508" mass="54515">MKRLYFSIILGIAPVFGLSPVLGAQEASAEHNHADGTPCTADHGHDEHQHKEGETCTDDHGHKEHIHPDGSVCTSDHGHEGHQHAEGEACTDDHGHKEHIHPDGAVCTGDHNHEGHQHAEGEACTDDHDHDHGKLSAGGAGVLADMIPLHVDEKARHSLDMRFEKVTAVPHGAEKTLHGQMVIPPHAVNTYALPAAGRVTFHVKSAQQVRKGQLLYTLASPDIVEMEGAAAQAKAELNRGIADLAALKERRDTLEKIGTKNSELNTTIRFKETEEESLKAALKASENKLKLATASGELKDNLLYVYAAADGSVQSVDMTQGAWGEQGAPALVMTNKGELEFATTIYGADPVHYAKAQLALTRGKNTELLDGSLRVADQVDPATQSRALYFTPDRLPEGTHAGQLARLDLYSRDSATDGFIPVPNSAVVKVGVNDVVFIKTGEDAFVMKKVQILPARQGKTPVKGLIPGQTIVTKGGYELKYILPAEGSGSKKAAGHFHADGQFHEGEH</sequence>
<accession>A0ABN6QGJ6</accession>
<feature type="region of interest" description="Disordered" evidence="3">
    <location>
        <begin position="110"/>
        <end position="133"/>
    </location>
</feature>
<dbReference type="Gene3D" id="1.10.287.470">
    <property type="entry name" value="Helix hairpin bin"/>
    <property type="match status" value="1"/>
</dbReference>
<feature type="region of interest" description="Disordered" evidence="3">
    <location>
        <begin position="38"/>
        <end position="96"/>
    </location>
</feature>
<protein>
    <recommendedName>
        <fullName evidence="7">RND efflux pump membrane fusion protein barrel-sandwich domain-containing protein</fullName>
    </recommendedName>
</protein>
<evidence type="ECO:0000256" key="3">
    <source>
        <dbReference type="SAM" id="MobiDB-lite"/>
    </source>
</evidence>
<reference evidence="5" key="1">
    <citation type="submission" date="2022-06" db="EMBL/GenBank/DDBJ databases">
        <title>Akkermansia biwalacus sp. nov., an anaerobic mucin-degrading bacterium isolated from human intestine.</title>
        <authorList>
            <person name="Kobayashi Y."/>
            <person name="Inoue S."/>
            <person name="Kawahara T."/>
            <person name="Kohda N."/>
        </authorList>
    </citation>
    <scope>NUCLEOTIDE SEQUENCE</scope>
    <source>
        <strain evidence="5">WON2089</strain>
    </source>
</reference>
<name>A0ABN6QGJ6_9BACT</name>
<dbReference type="Proteomes" id="UP001062263">
    <property type="component" value="Chromosome"/>
</dbReference>
<dbReference type="Gene3D" id="2.40.50.100">
    <property type="match status" value="1"/>
</dbReference>
<feature type="chain" id="PRO_5047479578" description="RND efflux pump membrane fusion protein barrel-sandwich domain-containing protein" evidence="4">
    <location>
        <begin position="25"/>
        <end position="508"/>
    </location>
</feature>
<evidence type="ECO:0000313" key="6">
    <source>
        <dbReference type="Proteomes" id="UP001062263"/>
    </source>
</evidence>
<keyword evidence="4" id="KW-0732">Signal</keyword>
<evidence type="ECO:0000256" key="4">
    <source>
        <dbReference type="SAM" id="SignalP"/>
    </source>
</evidence>
<dbReference type="EMBL" id="AP025943">
    <property type="protein sequence ID" value="BDL43641.1"/>
    <property type="molecule type" value="Genomic_DNA"/>
</dbReference>
<dbReference type="InterPro" id="IPR051909">
    <property type="entry name" value="MFP_Cation_Efflux"/>
</dbReference>
<evidence type="ECO:0000256" key="2">
    <source>
        <dbReference type="SAM" id="Coils"/>
    </source>
</evidence>
<feature type="coiled-coil region" evidence="2">
    <location>
        <begin position="230"/>
        <end position="288"/>
    </location>
</feature>
<proteinExistence type="predicted"/>
<keyword evidence="6" id="KW-1185">Reference proteome</keyword>
<evidence type="ECO:0008006" key="7">
    <source>
        <dbReference type="Google" id="ProtNLM"/>
    </source>
</evidence>
<feature type="compositionally biased region" description="Basic and acidic residues" evidence="3">
    <location>
        <begin position="42"/>
        <end position="68"/>
    </location>
</feature>
<organism evidence="5 6">
    <name type="scientific">Akkermansia biwaensis</name>
    <dbReference type="NCBI Taxonomy" id="2946555"/>
    <lineage>
        <taxon>Bacteria</taxon>
        <taxon>Pseudomonadati</taxon>
        <taxon>Verrucomicrobiota</taxon>
        <taxon>Verrucomicrobiia</taxon>
        <taxon>Verrucomicrobiales</taxon>
        <taxon>Akkermansiaceae</taxon>
        <taxon>Akkermansia</taxon>
    </lineage>
</organism>
<dbReference type="Gene3D" id="2.40.420.20">
    <property type="match status" value="1"/>
</dbReference>
<dbReference type="Gene3D" id="2.40.30.170">
    <property type="match status" value="1"/>
</dbReference>